<evidence type="ECO:0000313" key="5">
    <source>
        <dbReference type="EMBL" id="TWG05343.1"/>
    </source>
</evidence>
<reference evidence="5 6" key="1">
    <citation type="submission" date="2019-06" db="EMBL/GenBank/DDBJ databases">
        <title>Sequencing the genomes of 1000 actinobacteria strains.</title>
        <authorList>
            <person name="Klenk H.-P."/>
        </authorList>
    </citation>
    <scope>NUCLEOTIDE SEQUENCE [LARGE SCALE GENOMIC DNA]</scope>
    <source>
        <strain evidence="5 6">DSM 42059</strain>
    </source>
</reference>
<dbReference type="GO" id="GO:0045892">
    <property type="term" value="P:negative regulation of DNA-templated transcription"/>
    <property type="evidence" value="ECO:0007669"/>
    <property type="project" value="InterPro"/>
</dbReference>
<evidence type="ECO:0000256" key="2">
    <source>
        <dbReference type="ARBA" id="ARBA00023163"/>
    </source>
</evidence>
<feature type="compositionally biased region" description="Basic and acidic residues" evidence="3">
    <location>
        <begin position="197"/>
        <end position="233"/>
    </location>
</feature>
<feature type="region of interest" description="Disordered" evidence="3">
    <location>
        <begin position="122"/>
        <end position="146"/>
    </location>
</feature>
<dbReference type="InterPro" id="IPR036271">
    <property type="entry name" value="Tet_transcr_reg_TetR-rel_C_sf"/>
</dbReference>
<feature type="compositionally biased region" description="Basic and acidic residues" evidence="3">
    <location>
        <begin position="122"/>
        <end position="133"/>
    </location>
</feature>
<evidence type="ECO:0000259" key="4">
    <source>
        <dbReference type="Pfam" id="PF02909"/>
    </source>
</evidence>
<proteinExistence type="predicted"/>
<feature type="region of interest" description="Disordered" evidence="3">
    <location>
        <begin position="175"/>
        <end position="233"/>
    </location>
</feature>
<dbReference type="Pfam" id="PF02909">
    <property type="entry name" value="TetR_C_1"/>
    <property type="match status" value="1"/>
</dbReference>
<sequence>MTAVPLRPRPLAPAPTPGPRWARDTIAFYLRHPWVLQVSQARPVLGPHEYAGPDTLVRCLYGTGLDAGVLRRLVGTLFHFVRGAAQTVADARDAASGRPDEEWWYARSAALVELVPDVADRSPELSRMEREPAPPEPSGDDSMPYPEREARETFTAELGVLLDGVGAAVRRGRGVNSPWPLGSPAVPAAAAGARTLTQEKAEQPHHEHDGRYPPEQIERESGTEEHQDDQQDQ</sequence>
<dbReference type="SUPFAM" id="SSF48498">
    <property type="entry name" value="Tetracyclin repressor-like, C-terminal domain"/>
    <property type="match status" value="1"/>
</dbReference>
<dbReference type="InterPro" id="IPR004111">
    <property type="entry name" value="Repressor_TetR_C"/>
</dbReference>
<keyword evidence="1" id="KW-0805">Transcription regulation</keyword>
<comment type="caution">
    <text evidence="5">The sequence shown here is derived from an EMBL/GenBank/DDBJ whole genome shotgun (WGS) entry which is preliminary data.</text>
</comment>
<accession>A0A561V1A4</accession>
<feature type="domain" description="Tetracycline repressor TetR C-terminal" evidence="4">
    <location>
        <begin position="21"/>
        <end position="129"/>
    </location>
</feature>
<dbReference type="Proteomes" id="UP000318186">
    <property type="component" value="Unassembled WGS sequence"/>
</dbReference>
<organism evidence="5 6">
    <name type="scientific">Streptomyces brevispora</name>
    <dbReference type="NCBI Taxonomy" id="887462"/>
    <lineage>
        <taxon>Bacteria</taxon>
        <taxon>Bacillati</taxon>
        <taxon>Actinomycetota</taxon>
        <taxon>Actinomycetes</taxon>
        <taxon>Kitasatosporales</taxon>
        <taxon>Streptomycetaceae</taxon>
        <taxon>Streptomyces</taxon>
    </lineage>
</organism>
<dbReference type="Gene3D" id="1.10.357.10">
    <property type="entry name" value="Tetracycline Repressor, domain 2"/>
    <property type="match status" value="1"/>
</dbReference>
<keyword evidence="2" id="KW-0804">Transcription</keyword>
<evidence type="ECO:0000256" key="3">
    <source>
        <dbReference type="SAM" id="MobiDB-lite"/>
    </source>
</evidence>
<dbReference type="AlphaFoldDB" id="A0A561V1A4"/>
<evidence type="ECO:0000256" key="1">
    <source>
        <dbReference type="ARBA" id="ARBA00023015"/>
    </source>
</evidence>
<dbReference type="EMBL" id="VIWW01000001">
    <property type="protein sequence ID" value="TWG05343.1"/>
    <property type="molecule type" value="Genomic_DNA"/>
</dbReference>
<feature type="compositionally biased region" description="Low complexity" evidence="3">
    <location>
        <begin position="184"/>
        <end position="193"/>
    </location>
</feature>
<protein>
    <submittedName>
        <fullName evidence="5">Tetracycline repressor-like protein</fullName>
    </submittedName>
</protein>
<name>A0A561V1A4_9ACTN</name>
<evidence type="ECO:0000313" key="6">
    <source>
        <dbReference type="Proteomes" id="UP000318186"/>
    </source>
</evidence>
<gene>
    <name evidence="5" type="ORF">FHX80_113820</name>
</gene>